<accession>F8F3X7</accession>
<proteinExistence type="predicted"/>
<keyword evidence="2" id="KW-1185">Reference proteome</keyword>
<evidence type="ECO:0000313" key="1">
    <source>
        <dbReference type="EMBL" id="AEJ20496.1"/>
    </source>
</evidence>
<dbReference type="EMBL" id="CP002868">
    <property type="protein sequence ID" value="AEJ20496.1"/>
    <property type="molecule type" value="Genomic_DNA"/>
</dbReference>
<organism evidence="1 2">
    <name type="scientific">Gracilinema caldarium (strain ATCC 51460 / DSM 7334 / H1)</name>
    <name type="common">Treponema caldarium</name>
    <dbReference type="NCBI Taxonomy" id="744872"/>
    <lineage>
        <taxon>Bacteria</taxon>
        <taxon>Pseudomonadati</taxon>
        <taxon>Spirochaetota</taxon>
        <taxon>Spirochaetia</taxon>
        <taxon>Spirochaetales</taxon>
        <taxon>Breznakiellaceae</taxon>
        <taxon>Gracilinema</taxon>
    </lineage>
</organism>
<dbReference type="AlphaFoldDB" id="F8F3X7"/>
<dbReference type="STRING" id="744872.Spica_2386"/>
<sequence>MMFTSSIITSIPNYDTAWHIGVTSRLAIPVSPSNYIYSHFEHVSGVPAAEDQQGVPITKLKILDALIERLSQMKKEPQGQISVDQIDALIEQYKKEIEQAATAHQILPYNPAPAGTAGTLVNLVA</sequence>
<dbReference type="eggNOG" id="ENOG502ZISW">
    <property type="taxonomic scope" value="Bacteria"/>
</dbReference>
<dbReference type="KEGG" id="scd:Spica_2386"/>
<dbReference type="OrthoDB" id="369831at2"/>
<name>F8F3X7_GRAC1</name>
<gene>
    <name evidence="1" type="ordered locus">Spica_2386</name>
</gene>
<dbReference type="HOGENOM" id="CLU_154673_0_0_12"/>
<evidence type="ECO:0000313" key="2">
    <source>
        <dbReference type="Proteomes" id="UP000000503"/>
    </source>
</evidence>
<dbReference type="Proteomes" id="UP000000503">
    <property type="component" value="Chromosome"/>
</dbReference>
<protein>
    <submittedName>
        <fullName evidence="1">Uncharacterized protein</fullName>
    </submittedName>
</protein>
<dbReference type="RefSeq" id="WP_013969777.1">
    <property type="nucleotide sequence ID" value="NC_015732.1"/>
</dbReference>
<reference evidence="2" key="1">
    <citation type="journal article" date="2013" name="Stand. Genomic Sci.">
        <title>Genome sequence of the thermophilic fresh-water bacterium Spirochaeta caldaria type strain (H1(T)), reclassification of Spirochaeta caldaria, Spirochaeta stenostrepta, and Spirochaeta zuelzerae in the genus Treponema as Treponema caldaria comb. nov., Treponema stenostrepta comb. nov., and Treponema zuelzerae comb. nov., and emendation of the genus Treponema.</title>
        <authorList>
            <person name="Abt B."/>
            <person name="Goker M."/>
            <person name="Scheuner C."/>
            <person name="Han C."/>
            <person name="Lu M."/>
            <person name="Misra M."/>
            <person name="Lapidus A."/>
            <person name="Nolan M."/>
            <person name="Lucas S."/>
            <person name="Hammon N."/>
            <person name="Deshpande S."/>
            <person name="Cheng J.F."/>
            <person name="Tapia R."/>
            <person name="Goodwin L.A."/>
            <person name="Pitluck S."/>
            <person name="Liolios K."/>
            <person name="Pagani I."/>
            <person name="Ivanova N."/>
            <person name="Mavromatis K."/>
            <person name="Mikhailova N."/>
            <person name="Huntemann M."/>
            <person name="Pati A."/>
            <person name="Chen A."/>
            <person name="Palaniappan K."/>
            <person name="Land M."/>
            <person name="Hauser L."/>
            <person name="Jeffries C.D."/>
            <person name="Rohde M."/>
            <person name="Spring S."/>
            <person name="Gronow S."/>
            <person name="Detter J.C."/>
            <person name="Bristow J."/>
            <person name="Eisen J.A."/>
            <person name="Markowitz V."/>
            <person name="Hugenholtz P."/>
            <person name="Kyrpides N.C."/>
            <person name="Woyke T."/>
            <person name="Klenk H.P."/>
        </authorList>
    </citation>
    <scope>NUCLEOTIDE SEQUENCE</scope>
    <source>
        <strain evidence="2">ATCC 51460 / DSM 7334 / H1</strain>
    </source>
</reference>